<protein>
    <recommendedName>
        <fullName evidence="1">Ribonuclease J C-terminal domain-containing protein</fullName>
    </recommendedName>
</protein>
<evidence type="ECO:0000313" key="3">
    <source>
        <dbReference type="Proteomes" id="UP000179245"/>
    </source>
</evidence>
<reference evidence="2 3" key="1">
    <citation type="journal article" date="2016" name="Nat. Commun.">
        <title>Thousands of microbial genomes shed light on interconnected biogeochemical processes in an aquifer system.</title>
        <authorList>
            <person name="Anantharaman K."/>
            <person name="Brown C.T."/>
            <person name="Hug L.A."/>
            <person name="Sharon I."/>
            <person name="Castelle C.J."/>
            <person name="Probst A.J."/>
            <person name="Thomas B.C."/>
            <person name="Singh A."/>
            <person name="Wilkins M.J."/>
            <person name="Karaoz U."/>
            <person name="Brodie E.L."/>
            <person name="Williams K.H."/>
            <person name="Hubbard S.S."/>
            <person name="Banfield J.F."/>
        </authorList>
    </citation>
    <scope>NUCLEOTIDE SEQUENCE [LARGE SCALE GENOMIC DNA]</scope>
</reference>
<evidence type="ECO:0000313" key="2">
    <source>
        <dbReference type="EMBL" id="OHA62019.1"/>
    </source>
</evidence>
<feature type="domain" description="Ribonuclease J C-terminal" evidence="1">
    <location>
        <begin position="117"/>
        <end position="214"/>
    </location>
</feature>
<dbReference type="Pfam" id="PF17770">
    <property type="entry name" value="RNase_J_C"/>
    <property type="match status" value="1"/>
</dbReference>
<dbReference type="AlphaFoldDB" id="A0A1G2QPI5"/>
<dbReference type="PANTHER" id="PTHR43694">
    <property type="entry name" value="RIBONUCLEASE J"/>
    <property type="match status" value="1"/>
</dbReference>
<dbReference type="STRING" id="1802443.A2117_00030"/>
<dbReference type="PANTHER" id="PTHR43694:SF1">
    <property type="entry name" value="RIBONUCLEASE J"/>
    <property type="match status" value="1"/>
</dbReference>
<dbReference type="Proteomes" id="UP000179245">
    <property type="component" value="Unassembled WGS sequence"/>
</dbReference>
<dbReference type="SUPFAM" id="SSF56281">
    <property type="entry name" value="Metallo-hydrolase/oxidoreductase"/>
    <property type="match status" value="1"/>
</dbReference>
<dbReference type="InterPro" id="IPR036866">
    <property type="entry name" value="RibonucZ/Hydroxyglut_hydro"/>
</dbReference>
<evidence type="ECO:0000259" key="1">
    <source>
        <dbReference type="Pfam" id="PF17770"/>
    </source>
</evidence>
<dbReference type="EMBL" id="MHTO01000023">
    <property type="protein sequence ID" value="OHA62019.1"/>
    <property type="molecule type" value="Genomic_DNA"/>
</dbReference>
<comment type="caution">
    <text evidence="2">The sequence shown here is derived from an EMBL/GenBank/DDBJ whole genome shotgun (WGS) entry which is preliminary data.</text>
</comment>
<dbReference type="InterPro" id="IPR041636">
    <property type="entry name" value="RNase_J_C"/>
</dbReference>
<proteinExistence type="predicted"/>
<name>A0A1G2QPI5_9BACT</name>
<dbReference type="Gene3D" id="3.60.15.10">
    <property type="entry name" value="Ribonuclease Z/Hydroxyacylglutathione hydrolase-like"/>
    <property type="match status" value="1"/>
</dbReference>
<dbReference type="Gene3D" id="3.10.20.580">
    <property type="match status" value="1"/>
</dbReference>
<sequence>MQKLKDGLYRQGAEVIHYKMLGVHAGGHGMVEDLKLALSLMKPKYLIPVEGNHSFLHLSAKMAVSIGFPAQNILIADNGQVITFKNGIGTLTKEKVITDYVFVEGLSVGDISNSTMIDRQQLGEHGMVLIVMEVKGKSGELAKEPEVITRGFSFPEVNGGMTDAIKKVVGETLGRHDPRVPAQGEVLKQELHHALRQLLTQKTGRQPMILPVVVLV</sequence>
<organism evidence="2 3">
    <name type="scientific">Candidatus Wildermuthbacteria bacterium GWA2_46_15</name>
    <dbReference type="NCBI Taxonomy" id="1802443"/>
    <lineage>
        <taxon>Bacteria</taxon>
        <taxon>Candidatus Wildermuthiibacteriota</taxon>
    </lineage>
</organism>
<gene>
    <name evidence="2" type="ORF">A2117_00030</name>
</gene>
<accession>A0A1G2QPI5</accession>